<dbReference type="Proteomes" id="UP001652504">
    <property type="component" value="Unassembled WGS sequence"/>
</dbReference>
<dbReference type="RefSeq" id="WP_263710427.1">
    <property type="nucleotide sequence ID" value="NZ_JAOWKX010000001.1"/>
</dbReference>
<feature type="domain" description="DUF6265" evidence="2">
    <location>
        <begin position="42"/>
        <end position="150"/>
    </location>
</feature>
<comment type="caution">
    <text evidence="3">The sequence shown here is derived from an EMBL/GenBank/DDBJ whole genome shotgun (WGS) entry which is preliminary data.</text>
</comment>
<evidence type="ECO:0000313" key="4">
    <source>
        <dbReference type="Proteomes" id="UP001652504"/>
    </source>
</evidence>
<keyword evidence="4" id="KW-1185">Reference proteome</keyword>
<evidence type="ECO:0000313" key="3">
    <source>
        <dbReference type="EMBL" id="MCV2883225.1"/>
    </source>
</evidence>
<reference evidence="3 4" key="1">
    <citation type="submission" date="2022-10" db="EMBL/GenBank/DDBJ databases">
        <title>Aestuariibacter sp. AA17 isolated from Montipora capitata coral fragment.</title>
        <authorList>
            <person name="Emsley S.A."/>
            <person name="Pfannmuller K.M."/>
            <person name="Loughran R.M."/>
            <person name="Shlafstein M."/>
            <person name="Papke E."/>
            <person name="Saw J.H."/>
            <person name="Ushijima B."/>
            <person name="Videau P."/>
        </authorList>
    </citation>
    <scope>NUCLEOTIDE SEQUENCE [LARGE SCALE GENOMIC DNA]</scope>
    <source>
        <strain evidence="3 4">AA17</strain>
    </source>
</reference>
<evidence type="ECO:0000256" key="1">
    <source>
        <dbReference type="SAM" id="SignalP"/>
    </source>
</evidence>
<gene>
    <name evidence="3" type="ORF">OE749_00770</name>
</gene>
<protein>
    <submittedName>
        <fullName evidence="3">DUF6265 family protein</fullName>
    </submittedName>
</protein>
<feature type="signal peptide" evidence="1">
    <location>
        <begin position="1"/>
        <end position="20"/>
    </location>
</feature>
<dbReference type="Pfam" id="PF19780">
    <property type="entry name" value="DUF6265"/>
    <property type="match status" value="1"/>
</dbReference>
<name>A0ABT3A3G6_9ALTE</name>
<accession>A0ABT3A3G6</accession>
<organism evidence="3 4">
    <name type="scientific">Fluctibacter corallii</name>
    <dbReference type="NCBI Taxonomy" id="2984329"/>
    <lineage>
        <taxon>Bacteria</taxon>
        <taxon>Pseudomonadati</taxon>
        <taxon>Pseudomonadota</taxon>
        <taxon>Gammaproteobacteria</taxon>
        <taxon>Alteromonadales</taxon>
        <taxon>Alteromonadaceae</taxon>
        <taxon>Fluctibacter</taxon>
    </lineage>
</organism>
<proteinExistence type="predicted"/>
<keyword evidence="1" id="KW-0732">Signal</keyword>
<feature type="chain" id="PRO_5046746700" evidence="1">
    <location>
        <begin position="21"/>
        <end position="164"/>
    </location>
</feature>
<dbReference type="InterPro" id="IPR046232">
    <property type="entry name" value="DUF6265"/>
</dbReference>
<evidence type="ECO:0000259" key="2">
    <source>
        <dbReference type="Pfam" id="PF19780"/>
    </source>
</evidence>
<sequence>MNKYQVFTFVLLMSVRIAHADTLKADQSDTTHSEYKCAYFPSWLEGTWISTKDSGTTTETWNVITTEVISGVARTRGIDGKVSFSESLLIAKLQGKVFYIAKTPDNVFPVSFMAQRCSENRFEVNNPQHDFPDTITYQLQQDGSLRVVISGKEKATLTIHYNRN</sequence>
<dbReference type="EMBL" id="JAOWKX010000001">
    <property type="protein sequence ID" value="MCV2883225.1"/>
    <property type="molecule type" value="Genomic_DNA"/>
</dbReference>